<name>A0AAU8II63_9BACL</name>
<reference evidence="2" key="1">
    <citation type="submission" date="2024-06" db="EMBL/GenBank/DDBJ databases">
        <authorList>
            <person name="Fan A."/>
            <person name="Zhang F.Y."/>
            <person name="Zhang L."/>
        </authorList>
    </citation>
    <scope>NUCLEOTIDE SEQUENCE</scope>
    <source>
        <strain evidence="2">Y61</strain>
    </source>
</reference>
<evidence type="ECO:0000256" key="1">
    <source>
        <dbReference type="SAM" id="MobiDB-lite"/>
    </source>
</evidence>
<dbReference type="EMBL" id="CP159510">
    <property type="protein sequence ID" value="XCJ18011.1"/>
    <property type="molecule type" value="Genomic_DNA"/>
</dbReference>
<proteinExistence type="predicted"/>
<evidence type="ECO:0000313" key="2">
    <source>
        <dbReference type="EMBL" id="XCJ18011.1"/>
    </source>
</evidence>
<dbReference type="RefSeq" id="WP_353949095.1">
    <property type="nucleotide sequence ID" value="NZ_CP159510.1"/>
</dbReference>
<feature type="region of interest" description="Disordered" evidence="1">
    <location>
        <begin position="1"/>
        <end position="54"/>
    </location>
</feature>
<gene>
    <name evidence="2" type="ORF">ABNN70_05995</name>
</gene>
<organism evidence="2">
    <name type="scientific">Sporolactobacillus sp. Y61</name>
    <dbReference type="NCBI Taxonomy" id="3160863"/>
    <lineage>
        <taxon>Bacteria</taxon>
        <taxon>Bacillati</taxon>
        <taxon>Bacillota</taxon>
        <taxon>Bacilli</taxon>
        <taxon>Bacillales</taxon>
        <taxon>Sporolactobacillaceae</taxon>
        <taxon>Sporolactobacillus</taxon>
    </lineage>
</organism>
<protein>
    <recommendedName>
        <fullName evidence="3">Winged helix-turn-helix domain-containing protein</fullName>
    </recommendedName>
</protein>
<sequence>MENDILQMLRDGESVENVDRSSGINSKSSEIKNQSSETKDRSSETKDNKKQSLQQADLWQISEIARKRERLPRDQMEGLIITLCTYRNFTIKELSSYLNRQPDSLRVSYIRKLVKEGRLEPVYKMAPTHPKQAYQAKAE</sequence>
<feature type="compositionally biased region" description="Polar residues" evidence="1">
    <location>
        <begin position="20"/>
        <end position="36"/>
    </location>
</feature>
<dbReference type="AlphaFoldDB" id="A0AAU8II63"/>
<feature type="compositionally biased region" description="Basic and acidic residues" evidence="1">
    <location>
        <begin position="37"/>
        <end position="50"/>
    </location>
</feature>
<evidence type="ECO:0008006" key="3">
    <source>
        <dbReference type="Google" id="ProtNLM"/>
    </source>
</evidence>
<accession>A0AAU8II63</accession>
<feature type="compositionally biased region" description="Basic and acidic residues" evidence="1">
    <location>
        <begin position="10"/>
        <end position="19"/>
    </location>
</feature>